<dbReference type="OrthoDB" id="3794209at2759"/>
<dbReference type="InterPro" id="IPR016181">
    <property type="entry name" value="Acyl_CoA_acyltransferase"/>
</dbReference>
<evidence type="ECO:0000313" key="1">
    <source>
        <dbReference type="EMBL" id="KAF2006395.1"/>
    </source>
</evidence>
<name>A0A6A5X227_9PLEO</name>
<dbReference type="Gene3D" id="3.40.630.30">
    <property type="match status" value="1"/>
</dbReference>
<sequence>MSDLHPITAPSTVQTTTLSPPLDFKATLHHASEILADPELAARLTSFVNITYKYFPPSILTRWDMSEDRLEDPSSIHSLLGPTGLFAVVYNPQGEGEPLACASTSAWHGDLEGHILESESGWEIKTVGVRQGWRKRGLAELCIEGLTGHLLGVEGGRVTLWVHMVEDLNGVYWRKKGFMDVRGYDKPAGIWGSYFGYRLTVLTKVVEGEKGNEGLERVDSGVVN</sequence>
<organism evidence="1 2">
    <name type="scientific">Amniculicola lignicola CBS 123094</name>
    <dbReference type="NCBI Taxonomy" id="1392246"/>
    <lineage>
        <taxon>Eukaryota</taxon>
        <taxon>Fungi</taxon>
        <taxon>Dikarya</taxon>
        <taxon>Ascomycota</taxon>
        <taxon>Pezizomycotina</taxon>
        <taxon>Dothideomycetes</taxon>
        <taxon>Pleosporomycetidae</taxon>
        <taxon>Pleosporales</taxon>
        <taxon>Amniculicolaceae</taxon>
        <taxon>Amniculicola</taxon>
    </lineage>
</organism>
<keyword evidence="2" id="KW-1185">Reference proteome</keyword>
<gene>
    <name evidence="1" type="ORF">P154DRAFT_559460</name>
</gene>
<dbReference type="Proteomes" id="UP000799779">
    <property type="component" value="Unassembled WGS sequence"/>
</dbReference>
<proteinExistence type="predicted"/>
<dbReference type="SUPFAM" id="SSF55729">
    <property type="entry name" value="Acyl-CoA N-acyltransferases (Nat)"/>
    <property type="match status" value="1"/>
</dbReference>
<evidence type="ECO:0008006" key="3">
    <source>
        <dbReference type="Google" id="ProtNLM"/>
    </source>
</evidence>
<reference evidence="1" key="1">
    <citation type="journal article" date="2020" name="Stud. Mycol.">
        <title>101 Dothideomycetes genomes: a test case for predicting lifestyles and emergence of pathogens.</title>
        <authorList>
            <person name="Haridas S."/>
            <person name="Albert R."/>
            <person name="Binder M."/>
            <person name="Bloem J."/>
            <person name="Labutti K."/>
            <person name="Salamov A."/>
            <person name="Andreopoulos B."/>
            <person name="Baker S."/>
            <person name="Barry K."/>
            <person name="Bills G."/>
            <person name="Bluhm B."/>
            <person name="Cannon C."/>
            <person name="Castanera R."/>
            <person name="Culley D."/>
            <person name="Daum C."/>
            <person name="Ezra D."/>
            <person name="Gonzalez J."/>
            <person name="Henrissat B."/>
            <person name="Kuo A."/>
            <person name="Liang C."/>
            <person name="Lipzen A."/>
            <person name="Lutzoni F."/>
            <person name="Magnuson J."/>
            <person name="Mondo S."/>
            <person name="Nolan M."/>
            <person name="Ohm R."/>
            <person name="Pangilinan J."/>
            <person name="Park H.-J."/>
            <person name="Ramirez L."/>
            <person name="Alfaro M."/>
            <person name="Sun H."/>
            <person name="Tritt A."/>
            <person name="Yoshinaga Y."/>
            <person name="Zwiers L.-H."/>
            <person name="Turgeon B."/>
            <person name="Goodwin S."/>
            <person name="Spatafora J."/>
            <person name="Crous P."/>
            <person name="Grigoriev I."/>
        </authorList>
    </citation>
    <scope>NUCLEOTIDE SEQUENCE</scope>
    <source>
        <strain evidence="1">CBS 123094</strain>
    </source>
</reference>
<protein>
    <recommendedName>
        <fullName evidence="3">N-acetyltransferase domain-containing protein</fullName>
    </recommendedName>
</protein>
<dbReference type="AlphaFoldDB" id="A0A6A5X227"/>
<dbReference type="EMBL" id="ML977560">
    <property type="protein sequence ID" value="KAF2006395.1"/>
    <property type="molecule type" value="Genomic_DNA"/>
</dbReference>
<accession>A0A6A5X227</accession>
<evidence type="ECO:0000313" key="2">
    <source>
        <dbReference type="Proteomes" id="UP000799779"/>
    </source>
</evidence>